<protein>
    <submittedName>
        <fullName evidence="2">Uncharacterized protein</fullName>
    </submittedName>
</protein>
<evidence type="ECO:0000313" key="3">
    <source>
        <dbReference type="Proteomes" id="UP000788993"/>
    </source>
</evidence>
<reference evidence="2" key="2">
    <citation type="submission" date="2021-01" db="EMBL/GenBank/DDBJ databases">
        <authorList>
            <person name="Schikora-Tamarit M.A."/>
        </authorList>
    </citation>
    <scope>NUCLEOTIDE SEQUENCE</scope>
    <source>
        <strain evidence="2">NCAIM Y.01608</strain>
    </source>
</reference>
<comment type="caution">
    <text evidence="2">The sequence shown here is derived from an EMBL/GenBank/DDBJ whole genome shotgun (WGS) entry which is preliminary data.</text>
</comment>
<dbReference type="Proteomes" id="UP000788993">
    <property type="component" value="Unassembled WGS sequence"/>
</dbReference>
<feature type="compositionally biased region" description="Basic and acidic residues" evidence="1">
    <location>
        <begin position="48"/>
        <end position="63"/>
    </location>
</feature>
<keyword evidence="3" id="KW-1185">Reference proteome</keyword>
<feature type="region of interest" description="Disordered" evidence="1">
    <location>
        <begin position="40"/>
        <end position="63"/>
    </location>
</feature>
<accession>A0A9P8P0Y0</accession>
<evidence type="ECO:0000256" key="1">
    <source>
        <dbReference type="SAM" id="MobiDB-lite"/>
    </source>
</evidence>
<name>A0A9P8P0Y0_9ASCO</name>
<sequence>MAIERSIESAELKLLLLLWSVGELGRDFFLAGVSSWTSVASDADETERDSSDETRGTEPEDDMRIGVMRCNDDSDDSGGTVPLAAGVLEASVEEDESSERSELEELVRDDSVDCGGVKSGAWLPKYDCSDGVDLTPVSGRSSPGWWSPGLVGLLCVVWNWPGEDPLTTICGDPLLFWYAESGIAVPCGMI</sequence>
<evidence type="ECO:0000313" key="2">
    <source>
        <dbReference type="EMBL" id="KAH3662817.1"/>
    </source>
</evidence>
<gene>
    <name evidence="2" type="ORF">OGATHE_004393</name>
</gene>
<dbReference type="EMBL" id="JAEUBD010001266">
    <property type="protein sequence ID" value="KAH3662817.1"/>
    <property type="molecule type" value="Genomic_DNA"/>
</dbReference>
<dbReference type="AlphaFoldDB" id="A0A9P8P0Y0"/>
<proteinExistence type="predicted"/>
<organism evidence="2 3">
    <name type="scientific">Ogataea polymorpha</name>
    <dbReference type="NCBI Taxonomy" id="460523"/>
    <lineage>
        <taxon>Eukaryota</taxon>
        <taxon>Fungi</taxon>
        <taxon>Dikarya</taxon>
        <taxon>Ascomycota</taxon>
        <taxon>Saccharomycotina</taxon>
        <taxon>Pichiomycetes</taxon>
        <taxon>Pichiales</taxon>
        <taxon>Pichiaceae</taxon>
        <taxon>Ogataea</taxon>
    </lineage>
</organism>
<reference evidence="2" key="1">
    <citation type="journal article" date="2021" name="Open Biol.">
        <title>Shared evolutionary footprints suggest mitochondrial oxidative damage underlies multiple complex I losses in fungi.</title>
        <authorList>
            <person name="Schikora-Tamarit M.A."/>
            <person name="Marcet-Houben M."/>
            <person name="Nosek J."/>
            <person name="Gabaldon T."/>
        </authorList>
    </citation>
    <scope>NUCLEOTIDE SEQUENCE</scope>
    <source>
        <strain evidence="2">NCAIM Y.01608</strain>
    </source>
</reference>